<feature type="compositionally biased region" description="Low complexity" evidence="1">
    <location>
        <begin position="95"/>
        <end position="107"/>
    </location>
</feature>
<dbReference type="KEGG" id="lenr:94169079"/>
<evidence type="ECO:0000313" key="3">
    <source>
        <dbReference type="Proteomes" id="UP000674179"/>
    </source>
</evidence>
<feature type="region of interest" description="Disordered" evidence="1">
    <location>
        <begin position="71"/>
        <end position="113"/>
    </location>
</feature>
<name>A0A836GAF1_LEIEN</name>
<dbReference type="OrthoDB" id="241557at2759"/>
<keyword evidence="3" id="KW-1185">Reference proteome</keyword>
<feature type="region of interest" description="Disordered" evidence="1">
    <location>
        <begin position="19"/>
        <end position="44"/>
    </location>
</feature>
<dbReference type="EMBL" id="JAFHKP010000033">
    <property type="protein sequence ID" value="KAG5469664.1"/>
    <property type="molecule type" value="Genomic_DNA"/>
</dbReference>
<protein>
    <submittedName>
        <fullName evidence="2">Uncharacterized protein</fullName>
    </submittedName>
</protein>
<proteinExistence type="predicted"/>
<dbReference type="Proteomes" id="UP000674179">
    <property type="component" value="Chromosome 33"/>
</dbReference>
<accession>A0A836GAF1</accession>
<gene>
    <name evidence="2" type="ORF">CUR178_01802</name>
</gene>
<feature type="region of interest" description="Disordered" evidence="1">
    <location>
        <begin position="164"/>
        <end position="218"/>
    </location>
</feature>
<comment type="caution">
    <text evidence="2">The sequence shown here is derived from an EMBL/GenBank/DDBJ whole genome shotgun (WGS) entry which is preliminary data.</text>
</comment>
<dbReference type="RefSeq" id="XP_067689672.1">
    <property type="nucleotide sequence ID" value="XM_067833569.1"/>
</dbReference>
<evidence type="ECO:0000313" key="2">
    <source>
        <dbReference type="EMBL" id="KAG5469664.1"/>
    </source>
</evidence>
<organism evidence="2 3">
    <name type="scientific">Leishmania enriettii</name>
    <dbReference type="NCBI Taxonomy" id="5663"/>
    <lineage>
        <taxon>Eukaryota</taxon>
        <taxon>Discoba</taxon>
        <taxon>Euglenozoa</taxon>
        <taxon>Kinetoplastea</taxon>
        <taxon>Metakinetoplastina</taxon>
        <taxon>Trypanosomatida</taxon>
        <taxon>Trypanosomatidae</taxon>
        <taxon>Leishmaniinae</taxon>
        <taxon>Leishmania</taxon>
    </lineage>
</organism>
<dbReference type="GeneID" id="94169079"/>
<sequence length="673" mass="72559">MMDAGSVLDNLLARHRGAVDASQPASLAKVHRRDESTSLAAPPPKIVAAVQRGVNPLMLGLEAHKAESAAREKAKKRRRELGADVFHRPRKSSRRSASASSSPRTASGQARNSLASVSTVLAADTRFPAVPTPREMERAREAAVSATLTWRCEELRAKRQEEKDVEERQHCHSSAAPVQHRTAVGTDSERGKGPRTCGGMEDKRLPPRHSHLPATTPSKVSRRWRDVWRRRCTTRKIQRLSCGVTRASALRRYWYTSISDTEGGTVAHDAASSVTHAVRASDSGTGEDEGYATAPRTSKRALTPQRLVSSTPPMSVLGFNDPTEERCALRRLRAARRIAHCIHCSTPTTRNRGGAVACAKDAAATLSADCTAPSRTSRRQREKTIRCILSASATSMWTLAARVVAERLRTVAQIRLECACPTAPASGLAASPRRACVLPLSLARLFPLFGALVEVQELELTMAPAPLCRSRNARCSNFASAGSDEEARGAPQLRVVQQHKGVVMEEYSATLGILLLPSENATDMQAWSQGVAGMCARGPGALACAKRDDAAAPLTRMRSSPSIVRVPKHFPGASGSFAELVQQLLLRAPTAPSTRDSGREATWITSAATRTSRADALGLRVLATVFCGEVHAVAADCDAAACHPYGDEERPPVMAKDIMASAYPLHRLLHRCL</sequence>
<evidence type="ECO:0000256" key="1">
    <source>
        <dbReference type="SAM" id="MobiDB-lite"/>
    </source>
</evidence>
<feature type="region of interest" description="Disordered" evidence="1">
    <location>
        <begin position="277"/>
        <end position="297"/>
    </location>
</feature>
<reference evidence="2 3" key="1">
    <citation type="submission" date="2021-02" db="EMBL/GenBank/DDBJ databases">
        <title>Leishmania (Mundinia) enrietti genome sequencing and assembly.</title>
        <authorList>
            <person name="Almutairi H."/>
            <person name="Gatherer D."/>
        </authorList>
    </citation>
    <scope>NUCLEOTIDE SEQUENCE [LARGE SCALE GENOMIC DNA]</scope>
    <source>
        <strain evidence="2">CUR178</strain>
    </source>
</reference>
<dbReference type="AlphaFoldDB" id="A0A836GAF1"/>